<proteinExistence type="inferred from homology"/>
<evidence type="ECO:0000313" key="17">
    <source>
        <dbReference type="Proteomes" id="UP000235015"/>
    </source>
</evidence>
<evidence type="ECO:0000256" key="10">
    <source>
        <dbReference type="ARBA" id="ARBA00023012"/>
    </source>
</evidence>
<dbReference type="InterPro" id="IPR003594">
    <property type="entry name" value="HATPase_dom"/>
</dbReference>
<reference evidence="16 17" key="1">
    <citation type="submission" date="2017-11" db="EMBL/GenBank/DDBJ databases">
        <title>Genome-resolved metagenomics identifies genetic mobility, metabolic interactions, and unexpected diversity in perchlorate-reducing communities.</title>
        <authorList>
            <person name="Barnum T.P."/>
            <person name="Figueroa I.A."/>
            <person name="Carlstrom C.I."/>
            <person name="Lucas L.N."/>
            <person name="Engelbrektson A.L."/>
            <person name="Coates J.D."/>
        </authorList>
    </citation>
    <scope>NUCLEOTIDE SEQUENCE [LARGE SCALE GENOMIC DNA]</scope>
    <source>
        <strain evidence="16">BM301</strain>
    </source>
</reference>
<keyword evidence="6" id="KW-0808">Transferase</keyword>
<dbReference type="EMBL" id="PKUN01000023">
    <property type="protein sequence ID" value="PLX60828.1"/>
    <property type="molecule type" value="Genomic_DNA"/>
</dbReference>
<feature type="coiled-coil region" evidence="12">
    <location>
        <begin position="645"/>
        <end position="679"/>
    </location>
</feature>
<keyword evidence="10" id="KW-0902">Two-component regulatory system</keyword>
<dbReference type="InterPro" id="IPR038377">
    <property type="entry name" value="Na/Glc_symporter_sf"/>
</dbReference>
<feature type="transmembrane region" description="Helical" evidence="14">
    <location>
        <begin position="36"/>
        <end position="56"/>
    </location>
</feature>
<dbReference type="PROSITE" id="PS50283">
    <property type="entry name" value="NA_SOLUT_SYMP_3"/>
    <property type="match status" value="1"/>
</dbReference>
<comment type="catalytic activity">
    <reaction evidence="1">
        <text>ATP + protein L-histidine = ADP + protein N-phospho-L-histidine.</text>
        <dbReference type="EC" id="2.7.13.3"/>
    </reaction>
</comment>
<evidence type="ECO:0000256" key="7">
    <source>
        <dbReference type="ARBA" id="ARBA00022692"/>
    </source>
</evidence>
<keyword evidence="9 14" id="KW-1133">Transmembrane helix</keyword>
<evidence type="ECO:0000256" key="3">
    <source>
        <dbReference type="ARBA" id="ARBA00006434"/>
    </source>
</evidence>
<feature type="region of interest" description="Disordered" evidence="13">
    <location>
        <begin position="900"/>
        <end position="924"/>
    </location>
</feature>
<keyword evidence="7 14" id="KW-0812">Transmembrane</keyword>
<dbReference type="CDD" id="cd00082">
    <property type="entry name" value="HisKA"/>
    <property type="match status" value="1"/>
</dbReference>
<dbReference type="InterPro" id="IPR036890">
    <property type="entry name" value="HATPase_C_sf"/>
</dbReference>
<evidence type="ECO:0000256" key="13">
    <source>
        <dbReference type="SAM" id="MobiDB-lite"/>
    </source>
</evidence>
<dbReference type="PANTHER" id="PTHR43711">
    <property type="entry name" value="TWO-COMPONENT HISTIDINE KINASE"/>
    <property type="match status" value="1"/>
</dbReference>
<feature type="transmembrane region" description="Helical" evidence="14">
    <location>
        <begin position="68"/>
        <end position="88"/>
    </location>
</feature>
<evidence type="ECO:0000256" key="1">
    <source>
        <dbReference type="ARBA" id="ARBA00000085"/>
    </source>
</evidence>
<dbReference type="SMART" id="SM00387">
    <property type="entry name" value="HATPase_c"/>
    <property type="match status" value="1"/>
</dbReference>
<dbReference type="Proteomes" id="UP000235015">
    <property type="component" value="Unassembled WGS sequence"/>
</dbReference>
<dbReference type="InterPro" id="IPR036097">
    <property type="entry name" value="HisK_dim/P_sf"/>
</dbReference>
<evidence type="ECO:0000259" key="15">
    <source>
        <dbReference type="PROSITE" id="PS50109"/>
    </source>
</evidence>
<feature type="domain" description="Histidine kinase" evidence="15">
    <location>
        <begin position="686"/>
        <end position="905"/>
    </location>
</feature>
<dbReference type="SUPFAM" id="SSF55874">
    <property type="entry name" value="ATPase domain of HSP90 chaperone/DNA topoisomerase II/histidine kinase"/>
    <property type="match status" value="1"/>
</dbReference>
<dbReference type="CDD" id="cd10322">
    <property type="entry name" value="SLC5sbd"/>
    <property type="match status" value="1"/>
</dbReference>
<comment type="caution">
    <text evidence="16">The sequence shown here is derived from an EMBL/GenBank/DDBJ whole genome shotgun (WGS) entry which is preliminary data.</text>
</comment>
<comment type="subcellular location">
    <subcellularLocation>
        <location evidence="2">Membrane</location>
        <topology evidence="2">Multi-pass membrane protein</topology>
    </subcellularLocation>
</comment>
<accession>A0A2N6CUM9</accession>
<evidence type="ECO:0000256" key="4">
    <source>
        <dbReference type="ARBA" id="ARBA00012438"/>
    </source>
</evidence>
<evidence type="ECO:0000256" key="5">
    <source>
        <dbReference type="ARBA" id="ARBA00022553"/>
    </source>
</evidence>
<dbReference type="FunFam" id="3.30.565.10:FF:000006">
    <property type="entry name" value="Sensor histidine kinase WalK"/>
    <property type="match status" value="1"/>
</dbReference>
<dbReference type="InterPro" id="IPR004358">
    <property type="entry name" value="Sig_transdc_His_kin-like_C"/>
</dbReference>
<evidence type="ECO:0000256" key="9">
    <source>
        <dbReference type="ARBA" id="ARBA00022989"/>
    </source>
</evidence>
<dbReference type="Gene3D" id="3.30.565.10">
    <property type="entry name" value="Histidine kinase-like ATPase, C-terminal domain"/>
    <property type="match status" value="1"/>
</dbReference>
<evidence type="ECO:0000256" key="14">
    <source>
        <dbReference type="SAM" id="Phobius"/>
    </source>
</evidence>
<name>A0A2N6CUM9_9GAMM</name>
<evidence type="ECO:0000256" key="12">
    <source>
        <dbReference type="SAM" id="Coils"/>
    </source>
</evidence>
<dbReference type="Gene3D" id="1.10.287.130">
    <property type="match status" value="1"/>
</dbReference>
<dbReference type="InterPro" id="IPR005467">
    <property type="entry name" value="His_kinase_dom"/>
</dbReference>
<dbReference type="PANTHER" id="PTHR43711:SF30">
    <property type="entry name" value="HISTIDINE KINASE"/>
    <property type="match status" value="1"/>
</dbReference>
<feature type="transmembrane region" description="Helical" evidence="14">
    <location>
        <begin position="388"/>
        <end position="408"/>
    </location>
</feature>
<evidence type="ECO:0000313" key="16">
    <source>
        <dbReference type="EMBL" id="PLX60828.1"/>
    </source>
</evidence>
<dbReference type="SUPFAM" id="SSF47384">
    <property type="entry name" value="Homodimeric domain of signal transducing histidine kinase"/>
    <property type="match status" value="1"/>
</dbReference>
<dbReference type="PROSITE" id="PS50109">
    <property type="entry name" value="HIS_KIN"/>
    <property type="match status" value="1"/>
</dbReference>
<feature type="transmembrane region" description="Helical" evidence="14">
    <location>
        <begin position="414"/>
        <end position="441"/>
    </location>
</feature>
<keyword evidence="12" id="KW-0175">Coiled coil</keyword>
<gene>
    <name evidence="16" type="ORF">C0630_15530</name>
</gene>
<dbReference type="FunFam" id="1.10.287.130:FF:000001">
    <property type="entry name" value="Two-component sensor histidine kinase"/>
    <property type="match status" value="1"/>
</dbReference>
<dbReference type="InterPro" id="IPR003661">
    <property type="entry name" value="HisK_dim/P_dom"/>
</dbReference>
<evidence type="ECO:0000256" key="11">
    <source>
        <dbReference type="ARBA" id="ARBA00023136"/>
    </source>
</evidence>
<organism evidence="16 17">
    <name type="scientific">Sedimenticola selenatireducens</name>
    <dbReference type="NCBI Taxonomy" id="191960"/>
    <lineage>
        <taxon>Bacteria</taxon>
        <taxon>Pseudomonadati</taxon>
        <taxon>Pseudomonadota</taxon>
        <taxon>Gammaproteobacteria</taxon>
        <taxon>Chromatiales</taxon>
        <taxon>Sedimenticolaceae</taxon>
        <taxon>Sedimenticola</taxon>
    </lineage>
</organism>
<keyword evidence="11 14" id="KW-0472">Membrane</keyword>
<sequence>MLGGPLVILISFVYLGLLFAIAYWADRRADQGRSVIAHPTVYALSLAVYCTAWTYYGSVGRAVQSGIGFLPIYLGPTLGAALWVFLLLKMIRVSKSQRITSIADFISSRHGKSHLLGGLVTVIAVVGVVPYIALQLKAVSNSFTILMHYPAINMPGNATTLPVWQDTALYVALLLALFTILFGTRHLDASERHEGMVAAIAFESIVKLAALTAVGLYVTFSLYRGFSDVMQQAQAAGLLQSMLNASSVSDQNWFSFSFLAAMAVILLPRQFQVAVVENSSERHISRAIWLFPLYLLLINIFVLPIALAGQLAFPDGRVDADTFVLTLPIAHGQEWLAMFSYLGGLSAATGMVIVETIALSTMVCNDLVMPVLLRYWRTRRAPADLTTVLLRVRRGAIFGILLLGYTYFHVAGEAYALVSIGLISFAAVAQFAPTMLGGLYWRGGTQAGALAGLGAGFSIWLYTLLIPSFAKSGWLPSAFLEYGPFGIELLKPQALFGLEGMNEISHCLFWSLTANIGAYLTVSLVKPPNAEETAQASLFVDAMKYDRPAIGLWRGNAEVIELKRLASRFLGRHKVDTAFAEFASKRGKTYGPAQPADAETVHFAETLLTGAIGSASARVMVASVAQEEPLGLDEVMGILDEASRIRAYSKELERKSLELEAATTELREANTRLQELDQLKDDFMSSVTHELRTPLTSIRAFSEMLLDDPSMALDDRKRFLGIIVSETERLTRLVNQVLDLARIESGRGEWTTGEVDLAELIRQSIETTGQLFRDQGTEVETVIPEGDFRVWADRDRLLQVMLNLLSNAVKFVPAGSGKITITLTRDQQDYQVSVADNGTGITAGQQEIIFEKFQRGDSDGVANPMGTGLGLPISRQIIEHFGGRLWVESHPGKGAIFSFRMPKGSNRLPASETGSSDEPTYTDR</sequence>
<evidence type="ECO:0000256" key="2">
    <source>
        <dbReference type="ARBA" id="ARBA00004141"/>
    </source>
</evidence>
<dbReference type="Pfam" id="PF02518">
    <property type="entry name" value="HATPase_c"/>
    <property type="match status" value="1"/>
</dbReference>
<dbReference type="GO" id="GO:0000155">
    <property type="term" value="F:phosphorelay sensor kinase activity"/>
    <property type="evidence" value="ECO:0007669"/>
    <property type="project" value="InterPro"/>
</dbReference>
<feature type="transmembrane region" description="Helical" evidence="14">
    <location>
        <begin position="167"/>
        <end position="184"/>
    </location>
</feature>
<dbReference type="SMART" id="SM00388">
    <property type="entry name" value="HisKA"/>
    <property type="match status" value="1"/>
</dbReference>
<keyword evidence="5" id="KW-0597">Phosphoprotein</keyword>
<feature type="transmembrane region" description="Helical" evidence="14">
    <location>
        <begin position="288"/>
        <end position="313"/>
    </location>
</feature>
<dbReference type="STRING" id="1111735.GCA_000428045_01618"/>
<feature type="transmembrane region" description="Helical" evidence="14">
    <location>
        <begin position="345"/>
        <end position="368"/>
    </location>
</feature>
<feature type="transmembrane region" description="Helical" evidence="14">
    <location>
        <begin position="6"/>
        <end position="24"/>
    </location>
</feature>
<dbReference type="AlphaFoldDB" id="A0A2N6CUM9"/>
<keyword evidence="8 16" id="KW-0418">Kinase</keyword>
<feature type="transmembrane region" description="Helical" evidence="14">
    <location>
        <begin position="115"/>
        <end position="134"/>
    </location>
</feature>
<dbReference type="GO" id="GO:0005886">
    <property type="term" value="C:plasma membrane"/>
    <property type="evidence" value="ECO:0007669"/>
    <property type="project" value="UniProtKB-ARBA"/>
</dbReference>
<dbReference type="Gene3D" id="1.20.1730.10">
    <property type="entry name" value="Sodium/glucose cotransporter"/>
    <property type="match status" value="1"/>
</dbReference>
<feature type="transmembrane region" description="Helical" evidence="14">
    <location>
        <begin position="448"/>
        <end position="470"/>
    </location>
</feature>
<feature type="transmembrane region" description="Helical" evidence="14">
    <location>
        <begin position="251"/>
        <end position="267"/>
    </location>
</feature>
<dbReference type="InterPro" id="IPR050736">
    <property type="entry name" value="Sensor_HK_Regulatory"/>
</dbReference>
<evidence type="ECO:0000256" key="8">
    <source>
        <dbReference type="ARBA" id="ARBA00022777"/>
    </source>
</evidence>
<dbReference type="GO" id="GO:0022857">
    <property type="term" value="F:transmembrane transporter activity"/>
    <property type="evidence" value="ECO:0007669"/>
    <property type="project" value="InterPro"/>
</dbReference>
<dbReference type="EC" id="2.7.13.3" evidence="4"/>
<dbReference type="Pfam" id="PF00512">
    <property type="entry name" value="HisKA"/>
    <property type="match status" value="1"/>
</dbReference>
<evidence type="ECO:0000256" key="6">
    <source>
        <dbReference type="ARBA" id="ARBA00022679"/>
    </source>
</evidence>
<feature type="transmembrane region" description="Helical" evidence="14">
    <location>
        <begin position="196"/>
        <end position="220"/>
    </location>
</feature>
<feature type="compositionally biased region" description="Polar residues" evidence="13">
    <location>
        <begin position="912"/>
        <end position="924"/>
    </location>
</feature>
<protein>
    <recommendedName>
        <fullName evidence="4">histidine kinase</fullName>
        <ecNumber evidence="4">2.7.13.3</ecNumber>
    </recommendedName>
</protein>
<comment type="similarity">
    <text evidence="3">Belongs to the sodium:solute symporter (SSF) (TC 2.A.21) family.</text>
</comment>
<dbReference type="InterPro" id="IPR001734">
    <property type="entry name" value="Na/solute_symporter"/>
</dbReference>
<dbReference type="PRINTS" id="PR00344">
    <property type="entry name" value="BCTRLSENSOR"/>
</dbReference>